<dbReference type="EMBL" id="HBUF01028132">
    <property type="protein sequence ID" value="CAG6613647.1"/>
    <property type="molecule type" value="Transcribed_RNA"/>
</dbReference>
<accession>A0A8D8LXI1</accession>
<dbReference type="AlphaFoldDB" id="A0A8D8LXI1"/>
<evidence type="ECO:0000313" key="1">
    <source>
        <dbReference type="EMBL" id="CAG6613647.1"/>
    </source>
</evidence>
<protein>
    <submittedName>
        <fullName evidence="1">Uncharacterized protein</fullName>
    </submittedName>
</protein>
<organism evidence="1">
    <name type="scientific">Cacopsylla melanoneura</name>
    <dbReference type="NCBI Taxonomy" id="428564"/>
    <lineage>
        <taxon>Eukaryota</taxon>
        <taxon>Metazoa</taxon>
        <taxon>Ecdysozoa</taxon>
        <taxon>Arthropoda</taxon>
        <taxon>Hexapoda</taxon>
        <taxon>Insecta</taxon>
        <taxon>Pterygota</taxon>
        <taxon>Neoptera</taxon>
        <taxon>Paraneoptera</taxon>
        <taxon>Hemiptera</taxon>
        <taxon>Sternorrhyncha</taxon>
        <taxon>Psylloidea</taxon>
        <taxon>Psyllidae</taxon>
        <taxon>Psyllinae</taxon>
        <taxon>Cacopsylla</taxon>
    </lineage>
</organism>
<reference evidence="1" key="1">
    <citation type="submission" date="2021-05" db="EMBL/GenBank/DDBJ databases">
        <authorList>
            <person name="Alioto T."/>
            <person name="Alioto T."/>
            <person name="Gomez Garrido J."/>
        </authorList>
    </citation>
    <scope>NUCLEOTIDE SEQUENCE</scope>
</reference>
<name>A0A8D8LXI1_9HEMI</name>
<dbReference type="EMBL" id="HBUF01028131">
    <property type="protein sequence ID" value="CAG6613638.1"/>
    <property type="molecule type" value="Transcribed_RNA"/>
</dbReference>
<sequence length="103" mass="11746">MYPTLLHWPLPSYYSLPNQPTHFPSQLELVSTQQWFSLAHCIWLALCSVLSCQLPSHRSVPNLPNLLFSSKILQLISKLLALIVVEFAAPKLSYLDQHFLLST</sequence>
<proteinExistence type="predicted"/>